<accession>A0A1H9S3G2</accession>
<reference evidence="1 2" key="1">
    <citation type="submission" date="2016-10" db="EMBL/GenBank/DDBJ databases">
        <authorList>
            <person name="de Groot N.N."/>
        </authorList>
    </citation>
    <scope>NUCLEOTIDE SEQUENCE [LARGE SCALE GENOMIC DNA]</scope>
    <source>
        <strain evidence="1 2">DSM 18610</strain>
    </source>
</reference>
<dbReference type="AlphaFoldDB" id="A0A1H9S3G2"/>
<keyword evidence="2" id="KW-1185">Reference proteome</keyword>
<dbReference type="Proteomes" id="UP000199572">
    <property type="component" value="Unassembled WGS sequence"/>
</dbReference>
<name>A0A1H9S3G2_9SPHI</name>
<dbReference type="STRING" id="390241.SAMN04488023_116115"/>
<protein>
    <submittedName>
        <fullName evidence="1">Uncharacterized protein</fullName>
    </submittedName>
</protein>
<sequence length="40" mass="4762">MENGINAAHNLAIAIFHPTILHKINVRWKYGKWNMWRSTQ</sequence>
<gene>
    <name evidence="1" type="ORF">SAMN04488023_116115</name>
</gene>
<dbReference type="EMBL" id="FOGG01000016">
    <property type="protein sequence ID" value="SER79562.1"/>
    <property type="molecule type" value="Genomic_DNA"/>
</dbReference>
<evidence type="ECO:0000313" key="1">
    <source>
        <dbReference type="EMBL" id="SER79562.1"/>
    </source>
</evidence>
<proteinExistence type="predicted"/>
<organism evidence="1 2">
    <name type="scientific">Pedobacter rhizosphaerae</name>
    <dbReference type="NCBI Taxonomy" id="390241"/>
    <lineage>
        <taxon>Bacteria</taxon>
        <taxon>Pseudomonadati</taxon>
        <taxon>Bacteroidota</taxon>
        <taxon>Sphingobacteriia</taxon>
        <taxon>Sphingobacteriales</taxon>
        <taxon>Sphingobacteriaceae</taxon>
        <taxon>Pedobacter</taxon>
    </lineage>
</organism>
<evidence type="ECO:0000313" key="2">
    <source>
        <dbReference type="Proteomes" id="UP000199572"/>
    </source>
</evidence>